<evidence type="ECO:0000313" key="7">
    <source>
        <dbReference type="Proteomes" id="UP000436088"/>
    </source>
</evidence>
<comment type="similarity">
    <text evidence="2 5">Belongs to the glycosyltransferase 8 family.</text>
</comment>
<dbReference type="InterPro" id="IPR002495">
    <property type="entry name" value="Glyco_trans_8"/>
</dbReference>
<dbReference type="EMBL" id="VEPZ02001705">
    <property type="protein sequence ID" value="KAE8662491.1"/>
    <property type="molecule type" value="Genomic_DNA"/>
</dbReference>
<proteinExistence type="inferred from homology"/>
<keyword evidence="4" id="KW-0808">Transferase</keyword>
<evidence type="ECO:0000313" key="6">
    <source>
        <dbReference type="EMBL" id="KAE8662491.1"/>
    </source>
</evidence>
<sequence>MDNIAAIDVVTTSTVDLGPLSIDSFRNGNLSASWAVDGVDASIAEKAASESNQKATDLKQVISQVKEGKLLYDDQSHDKQINTLRRPLNDPKLWILQFSPNTTYGGEKLIMRTLIPHASEKIQAMGKDLAKARDELYDCKLVSRKLRAMLKTSEEQVRRLKKQSIFLSQLGAKTLPNAIHCLSMLLTIEYYLLPPDKRHFTRSGNLENPNLYHYALFSDNVLAASVVVNSIIMNAKHPSRHIFHLVTDKLNIGAMYMWFMLNPPGKATINVENVDEFKWLNSSYCPVLRQLETAAMKEYYFKADHQPHLDLQT</sequence>
<comment type="pathway">
    <text evidence="1 5">Glycan metabolism; pectin biosynthesis.</text>
</comment>
<dbReference type="AlphaFoldDB" id="A0A6A2WQY6"/>
<dbReference type="PANTHER" id="PTHR32116">
    <property type="entry name" value="GALACTURONOSYLTRANSFERASE 4-RELATED"/>
    <property type="match status" value="1"/>
</dbReference>
<evidence type="ECO:0000256" key="1">
    <source>
        <dbReference type="ARBA" id="ARBA00004877"/>
    </source>
</evidence>
<dbReference type="SUPFAM" id="SSF53448">
    <property type="entry name" value="Nucleotide-diphospho-sugar transferases"/>
    <property type="match status" value="1"/>
</dbReference>
<reference evidence="6" key="1">
    <citation type="submission" date="2019-09" db="EMBL/GenBank/DDBJ databases">
        <title>Draft genome information of white flower Hibiscus syriacus.</title>
        <authorList>
            <person name="Kim Y.-M."/>
        </authorList>
    </citation>
    <scope>NUCLEOTIDE SEQUENCE [LARGE SCALE GENOMIC DNA]</scope>
    <source>
        <strain evidence="6">YM2019G1</strain>
    </source>
</reference>
<gene>
    <name evidence="6" type="ORF">F3Y22_tig00113337pilonHSYRG00156</name>
</gene>
<dbReference type="GO" id="GO:0047262">
    <property type="term" value="F:polygalacturonate 4-alpha-galacturonosyltransferase activity"/>
    <property type="evidence" value="ECO:0007669"/>
    <property type="project" value="InterPro"/>
</dbReference>
<dbReference type="PANTHER" id="PTHR32116:SF4">
    <property type="entry name" value="POLYGALACTURONATE 4-ALPHA-GALACTURONOSYLTRANSFERASE"/>
    <property type="match status" value="1"/>
</dbReference>
<keyword evidence="7" id="KW-1185">Reference proteome</keyword>
<keyword evidence="5" id="KW-0333">Golgi apparatus</keyword>
<dbReference type="GO" id="GO:0045489">
    <property type="term" value="P:pectin biosynthetic process"/>
    <property type="evidence" value="ECO:0007669"/>
    <property type="project" value="UniProtKB-UniPathway"/>
</dbReference>
<evidence type="ECO:0000256" key="4">
    <source>
        <dbReference type="ARBA" id="ARBA00022679"/>
    </source>
</evidence>
<comment type="caution">
    <text evidence="6">The sequence shown here is derived from an EMBL/GenBank/DDBJ whole genome shotgun (WGS) entry which is preliminary data.</text>
</comment>
<dbReference type="Pfam" id="PF01501">
    <property type="entry name" value="Glyco_transf_8"/>
    <property type="match status" value="1"/>
</dbReference>
<comment type="subcellular location">
    <subcellularLocation>
        <location evidence="5">Golgi apparatus membrane</location>
        <topology evidence="5">Single-pass type II membrane protein</topology>
    </subcellularLocation>
</comment>
<evidence type="ECO:0000256" key="5">
    <source>
        <dbReference type="RuleBase" id="RU362027"/>
    </source>
</evidence>
<dbReference type="UniPathway" id="UPA00845"/>
<accession>A0A6A2WQY6</accession>
<dbReference type="EC" id="2.4.1.-" evidence="5"/>
<dbReference type="Proteomes" id="UP000436088">
    <property type="component" value="Unassembled WGS sequence"/>
</dbReference>
<evidence type="ECO:0000256" key="3">
    <source>
        <dbReference type="ARBA" id="ARBA00022676"/>
    </source>
</evidence>
<dbReference type="GO" id="GO:0000139">
    <property type="term" value="C:Golgi membrane"/>
    <property type="evidence" value="ECO:0007669"/>
    <property type="project" value="UniProtKB-SubCell"/>
</dbReference>
<dbReference type="GO" id="GO:0071555">
    <property type="term" value="P:cell wall organization"/>
    <property type="evidence" value="ECO:0007669"/>
    <property type="project" value="UniProtKB-KW"/>
</dbReference>
<dbReference type="InterPro" id="IPR029044">
    <property type="entry name" value="Nucleotide-diphossugar_trans"/>
</dbReference>
<keyword evidence="5" id="KW-0961">Cell wall biogenesis/degradation</keyword>
<keyword evidence="3 5" id="KW-0328">Glycosyltransferase</keyword>
<protein>
    <recommendedName>
        <fullName evidence="5">Hexosyltransferase</fullName>
        <ecNumber evidence="5">2.4.1.-</ecNumber>
    </recommendedName>
</protein>
<dbReference type="InterPro" id="IPR029993">
    <property type="entry name" value="GAUT"/>
</dbReference>
<name>A0A6A2WQY6_HIBSY</name>
<organism evidence="6 7">
    <name type="scientific">Hibiscus syriacus</name>
    <name type="common">Rose of Sharon</name>
    <dbReference type="NCBI Taxonomy" id="106335"/>
    <lineage>
        <taxon>Eukaryota</taxon>
        <taxon>Viridiplantae</taxon>
        <taxon>Streptophyta</taxon>
        <taxon>Embryophyta</taxon>
        <taxon>Tracheophyta</taxon>
        <taxon>Spermatophyta</taxon>
        <taxon>Magnoliopsida</taxon>
        <taxon>eudicotyledons</taxon>
        <taxon>Gunneridae</taxon>
        <taxon>Pentapetalae</taxon>
        <taxon>rosids</taxon>
        <taxon>malvids</taxon>
        <taxon>Malvales</taxon>
        <taxon>Malvaceae</taxon>
        <taxon>Malvoideae</taxon>
        <taxon>Hibiscus</taxon>
    </lineage>
</organism>
<evidence type="ECO:0000256" key="2">
    <source>
        <dbReference type="ARBA" id="ARBA00006351"/>
    </source>
</evidence>